<evidence type="ECO:0000313" key="6">
    <source>
        <dbReference type="RefSeq" id="XP_022241066.1"/>
    </source>
</evidence>
<dbReference type="PANTHER" id="PTHR45929">
    <property type="entry name" value="JAK PATHWAY SIGNAL TRANSDUCTION ADAPTOR MOLECULE"/>
    <property type="match status" value="1"/>
</dbReference>
<evidence type="ECO:0000313" key="7">
    <source>
        <dbReference type="RefSeq" id="XP_022241067.1"/>
    </source>
</evidence>
<evidence type="ECO:0000313" key="5">
    <source>
        <dbReference type="Proteomes" id="UP000694941"/>
    </source>
</evidence>
<keyword evidence="1 2" id="KW-0728">SH3 domain</keyword>
<evidence type="ECO:0000256" key="1">
    <source>
        <dbReference type="ARBA" id="ARBA00022443"/>
    </source>
</evidence>
<dbReference type="GeneID" id="106458986"/>
<reference evidence="6 7" key="1">
    <citation type="submission" date="2025-05" db="UniProtKB">
        <authorList>
            <consortium name="RefSeq"/>
        </authorList>
    </citation>
    <scope>IDENTIFICATION</scope>
    <source>
        <tissue evidence="6 7">Muscle</tissue>
    </source>
</reference>
<proteinExistence type="predicted"/>
<feature type="domain" description="SH3" evidence="4">
    <location>
        <begin position="477"/>
        <end position="536"/>
    </location>
</feature>
<dbReference type="RefSeq" id="XP_022241069.1">
    <property type="nucleotide sequence ID" value="XM_022385361.1"/>
</dbReference>
<dbReference type="InterPro" id="IPR050670">
    <property type="entry name" value="STAM"/>
</dbReference>
<dbReference type="InterPro" id="IPR001452">
    <property type="entry name" value="SH3_domain"/>
</dbReference>
<dbReference type="PRINTS" id="PR00452">
    <property type="entry name" value="SH3DOMAIN"/>
</dbReference>
<dbReference type="RefSeq" id="XP_022241066.1">
    <property type="nucleotide sequence ID" value="XM_022385358.1"/>
</dbReference>
<accession>A0ABM1SBR2</accession>
<evidence type="ECO:0000259" key="4">
    <source>
        <dbReference type="PROSITE" id="PS50002"/>
    </source>
</evidence>
<dbReference type="Proteomes" id="UP000694941">
    <property type="component" value="Unplaced"/>
</dbReference>
<protein>
    <submittedName>
        <fullName evidence="6 7">Intersectin-2-like isoform X1</fullName>
    </submittedName>
</protein>
<evidence type="ECO:0000313" key="8">
    <source>
        <dbReference type="RefSeq" id="XP_022241069.1"/>
    </source>
</evidence>
<feature type="compositionally biased region" description="Polar residues" evidence="3">
    <location>
        <begin position="40"/>
        <end position="50"/>
    </location>
</feature>
<dbReference type="SMART" id="SM00326">
    <property type="entry name" value="SH3"/>
    <property type="match status" value="3"/>
</dbReference>
<feature type="domain" description="SH3" evidence="4">
    <location>
        <begin position="404"/>
        <end position="463"/>
    </location>
</feature>
<dbReference type="CDD" id="cd00174">
    <property type="entry name" value="SH3"/>
    <property type="match status" value="3"/>
</dbReference>
<dbReference type="Pfam" id="PF00018">
    <property type="entry name" value="SH3_1"/>
    <property type="match status" value="3"/>
</dbReference>
<dbReference type="InterPro" id="IPR036028">
    <property type="entry name" value="SH3-like_dom_sf"/>
</dbReference>
<feature type="region of interest" description="Disordered" evidence="3">
    <location>
        <begin position="40"/>
        <end position="98"/>
    </location>
</feature>
<feature type="domain" description="SH3" evidence="4">
    <location>
        <begin position="542"/>
        <end position="604"/>
    </location>
</feature>
<keyword evidence="5" id="KW-1185">Reference proteome</keyword>
<organism evidence="5 7">
    <name type="scientific">Limulus polyphemus</name>
    <name type="common">Atlantic horseshoe crab</name>
    <dbReference type="NCBI Taxonomy" id="6850"/>
    <lineage>
        <taxon>Eukaryota</taxon>
        <taxon>Metazoa</taxon>
        <taxon>Ecdysozoa</taxon>
        <taxon>Arthropoda</taxon>
        <taxon>Chelicerata</taxon>
        <taxon>Merostomata</taxon>
        <taxon>Xiphosura</taxon>
        <taxon>Limulidae</taxon>
        <taxon>Limulus</taxon>
    </lineage>
</organism>
<dbReference type="PANTHER" id="PTHR45929:SF3">
    <property type="entry name" value="JAK PATHWAY SIGNAL TRANSDUCTION ADAPTOR MOLECULE"/>
    <property type="match status" value="1"/>
</dbReference>
<dbReference type="Gene3D" id="2.30.30.40">
    <property type="entry name" value="SH3 Domains"/>
    <property type="match status" value="3"/>
</dbReference>
<sequence>MSQRLNQLLPQSLLQKTCNGSIPTFKSYIICDNTQEYKLDSQNSSTNNSEDQVKNLRRPTIIKSKTGQLKRKKAPPRPPPPKTGSTSRSTNISVKPATSEKNDYLSELEAIFAPKKEINTNLDRSSFLKQNDTVVTSNVPKPAFRYSKKGHTPHHCPRNIDVGITSSTSSSSPDYHLVSVSASCRSTSLVDVSALSCLNSKPKTYNVYNQEEKKSQENLLDLNNTYSINEYLLLEGASAKLQVPFQSGNVLPEKHLLTPGSSTCLSKDTNGSCTSPYAANNKNDESYLNHSSVAQLEKYFPVSNIPKKVPNESKISSSYVSSYQGVWPPVPISFEDSSSMCQSSIDTKAKEKRSSVKTVCSTRTSTKEEKAFHHTSSLSIPQNLPPTFHNVPDGNMPGNTGNLDRLRKCKTLYSFKGESPDELTFKEGDVILFEEKINEEWWMGYLGDQQGIFPSSYVVMEGTDDFMSTDVNSTEGSTTCTVVALYDYKREDERDLTFKKGDKIEVRARINKDWLYGEFQGLKGHFPESFVYKPSQETVELPIGKVYLAKYSFQGENSSELTFNQGETILCTGIVNADWWQGKLAKDTTGKEGMFPSSFVEILA</sequence>
<evidence type="ECO:0000256" key="2">
    <source>
        <dbReference type="PROSITE-ProRule" id="PRU00192"/>
    </source>
</evidence>
<dbReference type="SUPFAM" id="SSF50044">
    <property type="entry name" value="SH3-domain"/>
    <property type="match status" value="3"/>
</dbReference>
<dbReference type="PROSITE" id="PS50002">
    <property type="entry name" value="SH3"/>
    <property type="match status" value="3"/>
</dbReference>
<dbReference type="RefSeq" id="XP_022241067.1">
    <property type="nucleotide sequence ID" value="XM_022385359.1"/>
</dbReference>
<evidence type="ECO:0000256" key="3">
    <source>
        <dbReference type="SAM" id="MobiDB-lite"/>
    </source>
</evidence>
<gene>
    <name evidence="6 7 8" type="primary">LOC106458986</name>
</gene>
<name>A0ABM1SBR2_LIMPO</name>